<dbReference type="RefSeq" id="WP_118643745.1">
    <property type="nucleotide sequence ID" value="NZ_CP060635.1"/>
</dbReference>
<accession>A0A7G9GFT5</accession>
<gene>
    <name evidence="2" type="ORF">H9Q79_05095</name>
</gene>
<evidence type="ECO:0000313" key="3">
    <source>
        <dbReference type="Proteomes" id="UP000515860"/>
    </source>
</evidence>
<evidence type="ECO:0000313" key="2">
    <source>
        <dbReference type="EMBL" id="QNM09667.1"/>
    </source>
</evidence>
<keyword evidence="1" id="KW-1133">Transmembrane helix</keyword>
<keyword evidence="1" id="KW-0812">Transmembrane</keyword>
<dbReference type="EMBL" id="CP060635">
    <property type="protein sequence ID" value="QNM09667.1"/>
    <property type="molecule type" value="Genomic_DNA"/>
</dbReference>
<feature type="transmembrane region" description="Helical" evidence="1">
    <location>
        <begin position="6"/>
        <end position="26"/>
    </location>
</feature>
<organism evidence="2 3">
    <name type="scientific">Wansuia hejianensis</name>
    <dbReference type="NCBI Taxonomy" id="2763667"/>
    <lineage>
        <taxon>Bacteria</taxon>
        <taxon>Bacillati</taxon>
        <taxon>Bacillota</taxon>
        <taxon>Clostridia</taxon>
        <taxon>Lachnospirales</taxon>
        <taxon>Lachnospiraceae</taxon>
        <taxon>Wansuia</taxon>
    </lineage>
</organism>
<dbReference type="KEGG" id="whj:H9Q79_05095"/>
<reference evidence="2 3" key="1">
    <citation type="submission" date="2020-08" db="EMBL/GenBank/DDBJ databases">
        <authorList>
            <person name="Liu C."/>
            <person name="Sun Q."/>
        </authorList>
    </citation>
    <scope>NUCLEOTIDE SEQUENCE [LARGE SCALE GENOMIC DNA]</scope>
    <source>
        <strain evidence="2 3">NSJ-29</strain>
    </source>
</reference>
<dbReference type="Gene3D" id="2.60.320.10">
    <property type="entry name" value="N-utilization substance G protein NusG, insert domain"/>
    <property type="match status" value="1"/>
</dbReference>
<dbReference type="Pfam" id="PF07009">
    <property type="entry name" value="NusG_II"/>
    <property type="match status" value="1"/>
</dbReference>
<evidence type="ECO:0000256" key="1">
    <source>
        <dbReference type="SAM" id="Phobius"/>
    </source>
</evidence>
<dbReference type="CDD" id="cd09911">
    <property type="entry name" value="Lin0431_like"/>
    <property type="match status" value="1"/>
</dbReference>
<proteinExistence type="predicted"/>
<dbReference type="InterPro" id="IPR038690">
    <property type="entry name" value="NusG_2_sf"/>
</dbReference>
<dbReference type="AlphaFoldDB" id="A0A7G9GFT5"/>
<sequence>MRKNDFILIGIVLGAAALFFLFRGFFATGGGMLEITVGGELYGTYSLSEDQTIEIGEGNTCRIEDGRASMIWADCPDQICVHHSSIGKDGGNIVCLPNQVFLSVTDGQKDAPVDSVAS</sequence>
<name>A0A7G9GFT5_9FIRM</name>
<keyword evidence="1" id="KW-0472">Membrane</keyword>
<protein>
    <submittedName>
        <fullName evidence="2">NusG domain II-containing protein</fullName>
    </submittedName>
</protein>
<dbReference type="Proteomes" id="UP000515860">
    <property type="component" value="Chromosome"/>
</dbReference>
<keyword evidence="3" id="KW-1185">Reference proteome</keyword>